<dbReference type="SUPFAM" id="SSF50494">
    <property type="entry name" value="Trypsin-like serine proteases"/>
    <property type="match status" value="1"/>
</dbReference>
<dbReference type="PANTHER" id="PTHR47691:SF3">
    <property type="entry name" value="HTH-TYPE TRANSCRIPTIONAL REGULATOR RV0890C-RELATED"/>
    <property type="match status" value="1"/>
</dbReference>
<organism evidence="3 4">
    <name type="scientific">Streptomyces spongiae</name>
    <dbReference type="NCBI Taxonomy" id="565072"/>
    <lineage>
        <taxon>Bacteria</taxon>
        <taxon>Bacillati</taxon>
        <taxon>Actinomycetota</taxon>
        <taxon>Actinomycetes</taxon>
        <taxon>Kitasatosporales</taxon>
        <taxon>Streptomycetaceae</taxon>
        <taxon>Streptomyces</taxon>
    </lineage>
</organism>
<evidence type="ECO:0000259" key="2">
    <source>
        <dbReference type="Pfam" id="PF20028"/>
    </source>
</evidence>
<comment type="caution">
    <text evidence="3">The sequence shown here is derived from an EMBL/GenBank/DDBJ whole genome shotgun (WGS) entry which is preliminary data.</text>
</comment>
<dbReference type="Gene3D" id="3.40.50.300">
    <property type="entry name" value="P-loop containing nucleotide triphosphate hydrolases"/>
    <property type="match status" value="1"/>
</dbReference>
<accession>A0A5N8XZ67</accession>
<sequence>MAGTGGRHATEPLREHQIVYAGYDRPWAAWAERVLASHGYRVLLTRWHPGRRPLFDALTALRGFDPTQPPTGKIVLMLSENLLQFGIRDPDEWREAFRRVVATSPGLFAAVVIGERLELRLRLSELLPVATTAVSVGEADAERRLLTALSLDNEAGDGPRRPVTTRFPGVRPGVWRGVPRRDEHFTGRDDLLDALPEKLRQARRAGAVCVLRGEPGSGKTAIAAEYAHRYSSEYDVVHWVPSGGDQYGRLAELAAGFGKITQQSSGLPVQDRRLIVLDGWDDGSAAAMPLSMPSLAQHAHLLLTSRGGQHSPIPERVVPVGPFRRTESVEYLMHMLGVTAEAAEAMARSCADQPAVLRRAVEGWQESEASLPGPAAADRSVRVEMEALSRRCVVSIGGSKTRPSPRGNGFFVAPGWVLTLWPVVGDHGKSVVVRTHDGRSVTGEVVRLDSEFEGPDPVLVRLRERFDHDCLWLDDHAGTDFRTVLALGAAGAGSRLERWLRWGTVIGQADLLRIRGFRVPANSMGGPVLDLDRAAVVGAVWGPADAVHSDETLAVPLPLLGDGRLAHEVMREHDLYHLRRHLDTQSSGDACWTSIQQRLHRGAPDDFMPEPRTLLYGILATLEPPSQPQDVLDLLPGPQSGAPDEGLLAWRDGVRLLISRGHGPADIALYAARVWSSRIAAPDGGDDPSALRMLRTWLEGTARTLPEGTARGQVTGILDDRHAEARMKILVEFRETAGGHRWSVSHYGGPRQWPMGERYGGPVTSGLCEAVSPALDAALRLTEAFDETPQVEFSMPYALLGEPVEEWRTGTPRPDITLGRRARVGVALEESVLPATFLDNPERLLRWAGVTNGPLMPVSVTHEPAPLRVHLMVAPMTCVPVYCGTLGGGGAGLSVLEAAGSNGYGLVLWRRDTTHENCDMFHERAGELVRGAGTAEGLLAAVHELRLRGDDPEAAWARGIAVLYDSPDRPSYIRDDD</sequence>
<feature type="domain" description="vWA-MoxR associated protein C-terminal" evidence="2">
    <location>
        <begin position="739"/>
        <end position="967"/>
    </location>
</feature>
<evidence type="ECO:0000313" key="3">
    <source>
        <dbReference type="EMBL" id="MPY64631.1"/>
    </source>
</evidence>
<dbReference type="EMBL" id="VJZC01000867">
    <property type="protein sequence ID" value="MPY64631.1"/>
    <property type="molecule type" value="Genomic_DNA"/>
</dbReference>
<dbReference type="Pfam" id="PF20028">
    <property type="entry name" value="VMAP-C"/>
    <property type="match status" value="1"/>
</dbReference>
<dbReference type="SUPFAM" id="SSF52540">
    <property type="entry name" value="P-loop containing nucleoside triphosphate hydrolases"/>
    <property type="match status" value="1"/>
</dbReference>
<dbReference type="InterPro" id="IPR041664">
    <property type="entry name" value="AAA_16"/>
</dbReference>
<dbReference type="Pfam" id="PF13191">
    <property type="entry name" value="AAA_16"/>
    <property type="match status" value="1"/>
</dbReference>
<dbReference type="PANTHER" id="PTHR47691">
    <property type="entry name" value="REGULATOR-RELATED"/>
    <property type="match status" value="1"/>
</dbReference>
<keyword evidence="4" id="KW-1185">Reference proteome</keyword>
<dbReference type="InterPro" id="IPR045450">
    <property type="entry name" value="VMAP_C"/>
</dbReference>
<dbReference type="Proteomes" id="UP000400924">
    <property type="component" value="Unassembled WGS sequence"/>
</dbReference>
<evidence type="ECO:0008006" key="5">
    <source>
        <dbReference type="Google" id="ProtNLM"/>
    </source>
</evidence>
<name>A0A5N8XZ67_9ACTN</name>
<gene>
    <name evidence="3" type="ORF">FNH08_48010</name>
</gene>
<proteinExistence type="predicted"/>
<protein>
    <recommendedName>
        <fullName evidence="5">ATP-binding protein</fullName>
    </recommendedName>
</protein>
<dbReference type="AlphaFoldDB" id="A0A5N8XZ67"/>
<dbReference type="InterPro" id="IPR027417">
    <property type="entry name" value="P-loop_NTPase"/>
</dbReference>
<dbReference type="OrthoDB" id="3630272at2"/>
<feature type="domain" description="Orc1-like AAA ATPase" evidence="1">
    <location>
        <begin position="185"/>
        <end position="258"/>
    </location>
</feature>
<evidence type="ECO:0000313" key="4">
    <source>
        <dbReference type="Proteomes" id="UP000400924"/>
    </source>
</evidence>
<dbReference type="InterPro" id="IPR009003">
    <property type="entry name" value="Peptidase_S1_PA"/>
</dbReference>
<evidence type="ECO:0000259" key="1">
    <source>
        <dbReference type="Pfam" id="PF13191"/>
    </source>
</evidence>
<reference evidence="3 4" key="1">
    <citation type="submission" date="2019-07" db="EMBL/GenBank/DDBJ databases">
        <title>New species of Amycolatopsis and Streptomyces.</title>
        <authorList>
            <person name="Duangmal K."/>
            <person name="Teo W.F.A."/>
            <person name="Lipun K."/>
        </authorList>
    </citation>
    <scope>NUCLEOTIDE SEQUENCE [LARGE SCALE GENOMIC DNA]</scope>
    <source>
        <strain evidence="3 4">NBRC 106415</strain>
    </source>
</reference>